<dbReference type="GO" id="GO:0016887">
    <property type="term" value="F:ATP hydrolysis activity"/>
    <property type="evidence" value="ECO:0007669"/>
    <property type="project" value="InterPro"/>
</dbReference>
<dbReference type="PROSITE" id="PS50893">
    <property type="entry name" value="ABC_TRANSPORTER_2"/>
    <property type="match status" value="2"/>
</dbReference>
<dbReference type="InterPro" id="IPR003593">
    <property type="entry name" value="AAA+_ATPase"/>
</dbReference>
<dbReference type="Gene3D" id="3.40.50.300">
    <property type="entry name" value="P-loop containing nucleotide triphosphate hydrolases"/>
    <property type="match status" value="2"/>
</dbReference>
<reference evidence="8" key="1">
    <citation type="journal article" date="2010" name="ISME J.">
        <title>The complete genome sequence of the algal symbiont Dinoroseobacter shibae: a hitchhiker's guide to life in the sea.</title>
        <authorList>
            <person name="Wagner-Dobler I."/>
            <person name="Ballhausen B."/>
            <person name="Berger M."/>
            <person name="Brinkhoff T."/>
            <person name="Buchholz I."/>
            <person name="Bunk B."/>
            <person name="Cypionka H."/>
            <person name="Daniel R."/>
            <person name="Drepper T."/>
            <person name="Gerdts G."/>
            <person name="Hahnke S."/>
            <person name="Han C."/>
            <person name="Jahn D."/>
            <person name="Kalhoefer D."/>
            <person name="Kiss H."/>
            <person name="Klenk H.P."/>
            <person name="Kyrpides N."/>
            <person name="Liebl W."/>
            <person name="Liesegang H."/>
            <person name="Meincke L."/>
            <person name="Pati A."/>
            <person name="Petersen J."/>
            <person name="Piekarski T."/>
            <person name="Pommerenke C."/>
            <person name="Pradella S."/>
            <person name="Pukall R."/>
            <person name="Rabus R."/>
            <person name="Stackebrandt E."/>
            <person name="Thole S."/>
            <person name="Thompson L."/>
            <person name="Tielen P."/>
            <person name="Tomasch J."/>
            <person name="von Jan M."/>
            <person name="Wanphrut N."/>
            <person name="Wichels A."/>
            <person name="Zech H."/>
            <person name="Simon M."/>
        </authorList>
    </citation>
    <scope>NUCLEOTIDE SEQUENCE [LARGE SCALE GENOMIC DNA]</scope>
    <source>
        <strain evidence="8">DSM 16493 / NCIMB 14021 / DFL 12</strain>
    </source>
</reference>
<dbReference type="PANTHER" id="PTHR43790">
    <property type="entry name" value="CARBOHYDRATE TRANSPORT ATP-BINDING PROTEIN MG119-RELATED"/>
    <property type="match status" value="1"/>
</dbReference>
<dbReference type="InterPro" id="IPR027417">
    <property type="entry name" value="P-loop_NTPase"/>
</dbReference>
<dbReference type="EC" id="3.6.3.17" evidence="7"/>
<dbReference type="PANTHER" id="PTHR43790:SF9">
    <property type="entry name" value="GALACTOFURANOSE TRANSPORTER ATP-BINDING PROTEIN YTFR"/>
    <property type="match status" value="1"/>
</dbReference>
<dbReference type="EMBL" id="CP000830">
    <property type="protein sequence ID" value="ABV93164.1"/>
    <property type="molecule type" value="Genomic_DNA"/>
</dbReference>
<feature type="domain" description="ABC transporter" evidence="6">
    <location>
        <begin position="245"/>
        <end position="500"/>
    </location>
</feature>
<dbReference type="PROSITE" id="PS00211">
    <property type="entry name" value="ABC_TRANSPORTER_1"/>
    <property type="match status" value="1"/>
</dbReference>
<dbReference type="CDD" id="cd03215">
    <property type="entry name" value="ABC_Carb_Monos_II"/>
    <property type="match status" value="1"/>
</dbReference>
<dbReference type="InterPro" id="IPR003439">
    <property type="entry name" value="ABC_transporter-like_ATP-bd"/>
</dbReference>
<protein>
    <submittedName>
        <fullName evidence="7">ABC transporter related</fullName>
        <ecNumber evidence="7">3.6.3.17</ecNumber>
    </submittedName>
</protein>
<dbReference type="Proteomes" id="UP000006833">
    <property type="component" value="Chromosome"/>
</dbReference>
<evidence type="ECO:0000313" key="8">
    <source>
        <dbReference type="Proteomes" id="UP000006833"/>
    </source>
</evidence>
<keyword evidence="5" id="KW-0067">ATP-binding</keyword>
<evidence type="ECO:0000256" key="3">
    <source>
        <dbReference type="ARBA" id="ARBA00022737"/>
    </source>
</evidence>
<dbReference type="CDD" id="cd03216">
    <property type="entry name" value="ABC_Carb_Monos_I"/>
    <property type="match status" value="1"/>
</dbReference>
<evidence type="ECO:0000256" key="2">
    <source>
        <dbReference type="ARBA" id="ARBA00022597"/>
    </source>
</evidence>
<dbReference type="InterPro" id="IPR017871">
    <property type="entry name" value="ABC_transporter-like_CS"/>
</dbReference>
<dbReference type="InterPro" id="IPR050107">
    <property type="entry name" value="ABC_carbohydrate_import_ATPase"/>
</dbReference>
<dbReference type="GO" id="GO:0005524">
    <property type="term" value="F:ATP binding"/>
    <property type="evidence" value="ECO:0007669"/>
    <property type="project" value="UniProtKB-KW"/>
</dbReference>
<keyword evidence="2" id="KW-0762">Sugar transport</keyword>
<evidence type="ECO:0000313" key="7">
    <source>
        <dbReference type="EMBL" id="ABV93164.1"/>
    </source>
</evidence>
<dbReference type="SMART" id="SM00382">
    <property type="entry name" value="AAA"/>
    <property type="match status" value="2"/>
</dbReference>
<evidence type="ECO:0000256" key="4">
    <source>
        <dbReference type="ARBA" id="ARBA00022741"/>
    </source>
</evidence>
<keyword evidence="8" id="KW-1185">Reference proteome</keyword>
<evidence type="ECO:0000256" key="5">
    <source>
        <dbReference type="ARBA" id="ARBA00022840"/>
    </source>
</evidence>
<proteinExistence type="predicted"/>
<dbReference type="SUPFAM" id="SSF52540">
    <property type="entry name" value="P-loop containing nucleoside triphosphate hydrolases"/>
    <property type="match status" value="2"/>
</dbReference>
<accession>A8LJE2</accession>
<evidence type="ECO:0000259" key="6">
    <source>
        <dbReference type="PROSITE" id="PS50893"/>
    </source>
</evidence>
<dbReference type="HOGENOM" id="CLU_000604_92_3_5"/>
<gene>
    <name evidence="7" type="primary">rbsA3</name>
    <name evidence="7" type="ordered locus">Dshi_1422</name>
</gene>
<keyword evidence="4" id="KW-0547">Nucleotide-binding</keyword>
<evidence type="ECO:0000256" key="1">
    <source>
        <dbReference type="ARBA" id="ARBA00022448"/>
    </source>
</evidence>
<organism evidence="7 8">
    <name type="scientific">Dinoroseobacter shibae (strain DSM 16493 / NCIMB 14021 / DFL 12)</name>
    <dbReference type="NCBI Taxonomy" id="398580"/>
    <lineage>
        <taxon>Bacteria</taxon>
        <taxon>Pseudomonadati</taxon>
        <taxon>Pseudomonadota</taxon>
        <taxon>Alphaproteobacteria</taxon>
        <taxon>Rhodobacterales</taxon>
        <taxon>Roseobacteraceae</taxon>
        <taxon>Dinoroseobacter</taxon>
    </lineage>
</organism>
<keyword evidence="3" id="KW-0677">Repeat</keyword>
<sequence>MSAISLSDIHMSFGETRALEGASLQADLGEIHAIVGENGSGKSTLAKIMSGVILPDSGEIDILGVRPTRPSDAIAAGISTIYQEIFVAEDLSIWENIFAGVDGLWRKRCRTSEKKALARDVLKRLAEVDIDPDTPVSDLPLNLKQWIVIARAILQKPRVLIFDESSAALDLDATNRLHLEMLALREAGSCIILVTHRIAELVKITDRATVLRDGKTVGRLEKGEVTEDRLLQLMSADTRHNALGSRARTVVPAAQKPALEARRMRLPGGGAPIDFKIHPGEIVGLSGLDGAGQSEFLRRLAGIDPAPSGTVRVWDKSTEWRSITCLAEAEAAAITYVSGDRKKEGIFPNLSIFENFAMPLYGRHSGRGGMIDTETLHACFAQEEARLSIKHGARQDRITTLSGGNQQKVLIARAFAQNPRVILLNDPARGVDIGTKQDLYTHLRAFASEGGAVVYLSTEIEEFFDFADRADVFFEGSLFASFEQGGITQDNILAAMFGKSHPIEFDETVRAGGRM</sequence>
<keyword evidence="1" id="KW-0813">Transport</keyword>
<dbReference type="eggNOG" id="COG1129">
    <property type="taxonomic scope" value="Bacteria"/>
</dbReference>
<dbReference type="STRING" id="398580.Dshi_1422"/>
<dbReference type="RefSeq" id="WP_012178094.1">
    <property type="nucleotide sequence ID" value="NC_009952.1"/>
</dbReference>
<dbReference type="AlphaFoldDB" id="A8LJE2"/>
<dbReference type="Pfam" id="PF00005">
    <property type="entry name" value="ABC_tran"/>
    <property type="match status" value="2"/>
</dbReference>
<dbReference type="OrthoDB" id="39350at2"/>
<feature type="domain" description="ABC transporter" evidence="6">
    <location>
        <begin position="4"/>
        <end position="238"/>
    </location>
</feature>
<name>A8LJE2_DINSH</name>
<dbReference type="KEGG" id="dsh:Dshi_1422"/>
<keyword evidence="7" id="KW-0378">Hydrolase</keyword>